<dbReference type="Gene3D" id="3.40.33.10">
    <property type="entry name" value="CAP"/>
    <property type="match status" value="1"/>
</dbReference>
<protein>
    <recommendedName>
        <fullName evidence="1">SCP domain-containing protein</fullName>
    </recommendedName>
</protein>
<dbReference type="PANTHER" id="PTHR10334">
    <property type="entry name" value="CYSTEINE-RICH SECRETORY PROTEIN-RELATED"/>
    <property type="match status" value="1"/>
</dbReference>
<dbReference type="CDD" id="cd05380">
    <property type="entry name" value="CAP_euk"/>
    <property type="match status" value="1"/>
</dbReference>
<dbReference type="AlphaFoldDB" id="A0A3P7LZK0"/>
<dbReference type="OrthoDB" id="5877551at2759"/>
<evidence type="ECO:0000313" key="2">
    <source>
        <dbReference type="EMBL" id="VDM84552.1"/>
    </source>
</evidence>
<sequence length="120" mass="13623">MYKMSYNCTLEEIATKHATNCAYGHTTFEQRLKTGENLYGRMPGIDDKTRLVDEASNGWFSELADYGVGQQNIFTEELQKRPNTKIGHYVQMVWGDTISVGCAAQNCGNFSWVVCNYYPT</sequence>
<evidence type="ECO:0000313" key="3">
    <source>
        <dbReference type="Proteomes" id="UP000270094"/>
    </source>
</evidence>
<organism evidence="2 3">
    <name type="scientific">Strongylus vulgaris</name>
    <name type="common">Blood worm</name>
    <dbReference type="NCBI Taxonomy" id="40348"/>
    <lineage>
        <taxon>Eukaryota</taxon>
        <taxon>Metazoa</taxon>
        <taxon>Ecdysozoa</taxon>
        <taxon>Nematoda</taxon>
        <taxon>Chromadorea</taxon>
        <taxon>Rhabditida</taxon>
        <taxon>Rhabditina</taxon>
        <taxon>Rhabditomorpha</taxon>
        <taxon>Strongyloidea</taxon>
        <taxon>Strongylidae</taxon>
        <taxon>Strongylus</taxon>
    </lineage>
</organism>
<dbReference type="InterPro" id="IPR018244">
    <property type="entry name" value="Allrgn_V5/Tpx1_CS"/>
</dbReference>
<dbReference type="PROSITE" id="PS01009">
    <property type="entry name" value="CRISP_1"/>
    <property type="match status" value="1"/>
</dbReference>
<dbReference type="SMART" id="SM00198">
    <property type="entry name" value="SCP"/>
    <property type="match status" value="1"/>
</dbReference>
<dbReference type="GO" id="GO:0005576">
    <property type="term" value="C:extracellular region"/>
    <property type="evidence" value="ECO:0007669"/>
    <property type="project" value="InterPro"/>
</dbReference>
<dbReference type="EMBL" id="UYYB01131020">
    <property type="protein sequence ID" value="VDM84552.1"/>
    <property type="molecule type" value="Genomic_DNA"/>
</dbReference>
<dbReference type="Pfam" id="PF00188">
    <property type="entry name" value="CAP"/>
    <property type="match status" value="1"/>
</dbReference>
<dbReference type="InterPro" id="IPR001283">
    <property type="entry name" value="CRISP-related"/>
</dbReference>
<proteinExistence type="predicted"/>
<feature type="domain" description="SCP" evidence="1">
    <location>
        <begin position="1"/>
        <end position="120"/>
    </location>
</feature>
<accession>A0A3P7LZK0</accession>
<dbReference type="Proteomes" id="UP000270094">
    <property type="component" value="Unassembled WGS sequence"/>
</dbReference>
<name>A0A3P7LZK0_STRVU</name>
<dbReference type="InterPro" id="IPR014044">
    <property type="entry name" value="CAP_dom"/>
</dbReference>
<evidence type="ECO:0000259" key="1">
    <source>
        <dbReference type="SMART" id="SM00198"/>
    </source>
</evidence>
<keyword evidence="3" id="KW-1185">Reference proteome</keyword>
<gene>
    <name evidence="2" type="ORF">SVUK_LOCUS19550</name>
</gene>
<reference evidence="2 3" key="1">
    <citation type="submission" date="2018-11" db="EMBL/GenBank/DDBJ databases">
        <authorList>
            <consortium name="Pathogen Informatics"/>
        </authorList>
    </citation>
    <scope>NUCLEOTIDE SEQUENCE [LARGE SCALE GENOMIC DNA]</scope>
</reference>
<dbReference type="PRINTS" id="PR00837">
    <property type="entry name" value="V5TPXLIKE"/>
</dbReference>
<dbReference type="SUPFAM" id="SSF55797">
    <property type="entry name" value="PR-1-like"/>
    <property type="match status" value="1"/>
</dbReference>
<dbReference type="InterPro" id="IPR035940">
    <property type="entry name" value="CAP_sf"/>
</dbReference>